<comment type="caution">
    <text evidence="1">The sequence shown here is derived from an EMBL/GenBank/DDBJ whole genome shotgun (WGS) entry which is preliminary data.</text>
</comment>
<organism evidence="1">
    <name type="scientific">marine sediment metagenome</name>
    <dbReference type="NCBI Taxonomy" id="412755"/>
    <lineage>
        <taxon>unclassified sequences</taxon>
        <taxon>metagenomes</taxon>
        <taxon>ecological metagenomes</taxon>
    </lineage>
</organism>
<gene>
    <name evidence="1" type="ORF">S01H1_67153</name>
</gene>
<proteinExistence type="predicted"/>
<sequence>HDAMSPGPTATAMGYDATDTDDALIIHRVPIFVECERDGVNFDGAWIGAAVSKAMKRQRGGYMPPLHVRHHADGNDPQAAGFFKIVGTASIDFQGTRRSAVLADLIITDPDTRREVMQKRLPYRSVEIFNIEQPGFDSLALLDHEAPFLELPMGFVARLKQESTPQEISRTRITIPGRPAPSEDGADATFQMTGSVNGGPVVASFSHGSHASLLFKHDPDTDKTMTTKTSAELAAEAAAATAATIAAA</sequence>
<feature type="non-terminal residue" evidence="1">
    <location>
        <position position="248"/>
    </location>
</feature>
<name>X0YHK5_9ZZZZ</name>
<dbReference type="EMBL" id="BARS01044451">
    <property type="protein sequence ID" value="GAG36311.1"/>
    <property type="molecule type" value="Genomic_DNA"/>
</dbReference>
<dbReference type="AlphaFoldDB" id="X0YHK5"/>
<feature type="non-terminal residue" evidence="1">
    <location>
        <position position="1"/>
    </location>
</feature>
<protein>
    <submittedName>
        <fullName evidence="1">Uncharacterized protein</fullName>
    </submittedName>
</protein>
<reference evidence="1" key="1">
    <citation type="journal article" date="2014" name="Front. Microbiol.">
        <title>High frequency of phylogenetically diverse reductive dehalogenase-homologous genes in deep subseafloor sedimentary metagenomes.</title>
        <authorList>
            <person name="Kawai M."/>
            <person name="Futagami T."/>
            <person name="Toyoda A."/>
            <person name="Takaki Y."/>
            <person name="Nishi S."/>
            <person name="Hori S."/>
            <person name="Arai W."/>
            <person name="Tsubouchi T."/>
            <person name="Morono Y."/>
            <person name="Uchiyama I."/>
            <person name="Ito T."/>
            <person name="Fujiyama A."/>
            <person name="Inagaki F."/>
            <person name="Takami H."/>
        </authorList>
    </citation>
    <scope>NUCLEOTIDE SEQUENCE</scope>
    <source>
        <strain evidence="1">Expedition CK06-06</strain>
    </source>
</reference>
<evidence type="ECO:0000313" key="1">
    <source>
        <dbReference type="EMBL" id="GAG36311.1"/>
    </source>
</evidence>
<accession>X0YHK5</accession>